<evidence type="ECO:0000313" key="1">
    <source>
        <dbReference type="EMBL" id="OGF73658.1"/>
    </source>
</evidence>
<protein>
    <submittedName>
        <fullName evidence="1">Uncharacterized protein</fullName>
    </submittedName>
</protein>
<sequence length="175" mass="20602">MEQYWMPKKLDFKNLRLCLDNYPADSLHIRLVGSIGGTLKVNEKLGGRTLDFKKDKSGLYILVDSHEVFRFPLKDYQKGFSLAYERIEPTEDGIGRMVMLSQGIDPYDPGLPEPKKSILRTVLDRHLMQIGFEGRVNLKFHSWWIKPHWKYWTIDRPCNIQEAILKQQIEYEEDS</sequence>
<gene>
    <name evidence="1" type="ORF">A3J56_00120</name>
</gene>
<dbReference type="AlphaFoldDB" id="A0A1F5WD99"/>
<dbReference type="EMBL" id="MFHQ01000038">
    <property type="protein sequence ID" value="OGF73658.1"/>
    <property type="molecule type" value="Genomic_DNA"/>
</dbReference>
<proteinExistence type="predicted"/>
<accession>A0A1F5WD99</accession>
<name>A0A1F5WD99_9BACT</name>
<reference evidence="1 2" key="1">
    <citation type="journal article" date="2016" name="Nat. Commun.">
        <title>Thousands of microbial genomes shed light on interconnected biogeochemical processes in an aquifer system.</title>
        <authorList>
            <person name="Anantharaman K."/>
            <person name="Brown C.T."/>
            <person name="Hug L.A."/>
            <person name="Sharon I."/>
            <person name="Castelle C.J."/>
            <person name="Probst A.J."/>
            <person name="Thomas B.C."/>
            <person name="Singh A."/>
            <person name="Wilkins M.J."/>
            <person name="Karaoz U."/>
            <person name="Brodie E.L."/>
            <person name="Williams K.H."/>
            <person name="Hubbard S.S."/>
            <person name="Banfield J.F."/>
        </authorList>
    </citation>
    <scope>NUCLEOTIDE SEQUENCE [LARGE SCALE GENOMIC DNA]</scope>
</reference>
<organism evidence="1 2">
    <name type="scientific">Candidatus Giovannonibacteria bacterium RIFCSPHIGHO2_02_FULL_46_20</name>
    <dbReference type="NCBI Taxonomy" id="1798338"/>
    <lineage>
        <taxon>Bacteria</taxon>
        <taxon>Candidatus Giovannoniibacteriota</taxon>
    </lineage>
</organism>
<dbReference type="Proteomes" id="UP000178406">
    <property type="component" value="Unassembled WGS sequence"/>
</dbReference>
<evidence type="ECO:0000313" key="2">
    <source>
        <dbReference type="Proteomes" id="UP000178406"/>
    </source>
</evidence>
<comment type="caution">
    <text evidence="1">The sequence shown here is derived from an EMBL/GenBank/DDBJ whole genome shotgun (WGS) entry which is preliminary data.</text>
</comment>